<proteinExistence type="predicted"/>
<accession>A0A2P5HG53</accession>
<name>A0A2P5HG53_DIAHE</name>
<evidence type="ECO:0000313" key="1">
    <source>
        <dbReference type="EMBL" id="POS69225.1"/>
    </source>
</evidence>
<protein>
    <submittedName>
        <fullName evidence="1">Uncharacterized protein</fullName>
    </submittedName>
</protein>
<organism evidence="1 2">
    <name type="scientific">Diaporthe helianthi</name>
    <dbReference type="NCBI Taxonomy" id="158607"/>
    <lineage>
        <taxon>Eukaryota</taxon>
        <taxon>Fungi</taxon>
        <taxon>Dikarya</taxon>
        <taxon>Ascomycota</taxon>
        <taxon>Pezizomycotina</taxon>
        <taxon>Sordariomycetes</taxon>
        <taxon>Sordariomycetidae</taxon>
        <taxon>Diaporthales</taxon>
        <taxon>Diaporthaceae</taxon>
        <taxon>Diaporthe</taxon>
    </lineage>
</organism>
<dbReference type="Gene3D" id="2.60.20.10">
    <property type="entry name" value="Crystallins"/>
    <property type="match status" value="1"/>
</dbReference>
<dbReference type="Proteomes" id="UP000094444">
    <property type="component" value="Unassembled WGS sequence"/>
</dbReference>
<dbReference type="OrthoDB" id="2910287at2759"/>
<dbReference type="InParanoid" id="A0A2P5HG53"/>
<dbReference type="EMBL" id="MAVT02002523">
    <property type="protein sequence ID" value="POS69225.1"/>
    <property type="molecule type" value="Genomic_DNA"/>
</dbReference>
<dbReference type="STRING" id="158607.A0A2P5HG53"/>
<keyword evidence="2" id="KW-1185">Reference proteome</keyword>
<dbReference type="AlphaFoldDB" id="A0A2P5HG53"/>
<comment type="caution">
    <text evidence="1">The sequence shown here is derived from an EMBL/GenBank/DDBJ whole genome shotgun (WGS) entry which is preliminary data.</text>
</comment>
<gene>
    <name evidence="1" type="ORF">DHEL01_v212381</name>
</gene>
<evidence type="ECO:0000313" key="2">
    <source>
        <dbReference type="Proteomes" id="UP000094444"/>
    </source>
</evidence>
<reference evidence="1" key="1">
    <citation type="submission" date="2017-09" db="EMBL/GenBank/DDBJ databases">
        <title>Polyketide synthases of a Diaporthe helianthi virulent isolate.</title>
        <authorList>
            <person name="Baroncelli R."/>
        </authorList>
    </citation>
    <scope>NUCLEOTIDE SEQUENCE [LARGE SCALE GENOMIC DNA]</scope>
    <source>
        <strain evidence="1">7/96</strain>
    </source>
</reference>
<sequence>MSTIRSLSGQLASASASAVPRSDALEYSILQGVEPFNTTFANAHLANFEGPVTEPAAIAATSELSTRASGNVYVCINANFQPACSLLHWNNDRCADFVNPWEDSISSWGPDPGVTCHVYEKRGCDESGRKIYNIGNPGISNLVNYQFNDIISSARCWY</sequence>